<keyword evidence="6" id="KW-0131">Cell cycle</keyword>
<dbReference type="SUPFAM" id="SSF48371">
    <property type="entry name" value="ARM repeat"/>
    <property type="match status" value="2"/>
</dbReference>
<keyword evidence="5" id="KW-0493">Microtubule</keyword>
<dbReference type="InterPro" id="IPR034085">
    <property type="entry name" value="TOG"/>
</dbReference>
<feature type="compositionally biased region" description="Polar residues" evidence="7">
    <location>
        <begin position="560"/>
        <end position="579"/>
    </location>
</feature>
<dbReference type="PANTHER" id="PTHR21567:SF9">
    <property type="entry name" value="CLIP-ASSOCIATING PROTEIN"/>
    <property type="match status" value="1"/>
</dbReference>
<dbReference type="PANTHER" id="PTHR21567">
    <property type="entry name" value="CLASP"/>
    <property type="match status" value="1"/>
</dbReference>
<accession>A0A9P8Q4Z5</accession>
<dbReference type="GO" id="GO:0090307">
    <property type="term" value="P:mitotic spindle assembly"/>
    <property type="evidence" value="ECO:0007669"/>
    <property type="project" value="TreeGrafter"/>
</dbReference>
<evidence type="ECO:0000256" key="4">
    <source>
        <dbReference type="ARBA" id="ARBA00022618"/>
    </source>
</evidence>
<feature type="region of interest" description="Disordered" evidence="7">
    <location>
        <begin position="260"/>
        <end position="299"/>
    </location>
</feature>
<evidence type="ECO:0000256" key="3">
    <source>
        <dbReference type="ARBA" id="ARBA00016012"/>
    </source>
</evidence>
<organism evidence="9 10">
    <name type="scientific">Wickerhamomyces pijperi</name>
    <name type="common">Yeast</name>
    <name type="synonym">Pichia pijperi</name>
    <dbReference type="NCBI Taxonomy" id="599730"/>
    <lineage>
        <taxon>Eukaryota</taxon>
        <taxon>Fungi</taxon>
        <taxon>Dikarya</taxon>
        <taxon>Ascomycota</taxon>
        <taxon>Saccharomycotina</taxon>
        <taxon>Saccharomycetes</taxon>
        <taxon>Phaffomycetales</taxon>
        <taxon>Wickerhamomycetaceae</taxon>
        <taxon>Wickerhamomyces</taxon>
    </lineage>
</organism>
<dbReference type="GO" id="GO:0008017">
    <property type="term" value="F:microtubule binding"/>
    <property type="evidence" value="ECO:0007669"/>
    <property type="project" value="TreeGrafter"/>
</dbReference>
<dbReference type="InterPro" id="IPR024395">
    <property type="entry name" value="CLASP_N_dom"/>
</dbReference>
<dbReference type="OrthoDB" id="46159at2759"/>
<feature type="region of interest" description="Disordered" evidence="7">
    <location>
        <begin position="1005"/>
        <end position="1036"/>
    </location>
</feature>
<keyword evidence="10" id="KW-1185">Reference proteome</keyword>
<feature type="compositionally biased region" description="Polar residues" evidence="7">
    <location>
        <begin position="1005"/>
        <end position="1018"/>
    </location>
</feature>
<proteinExistence type="inferred from homology"/>
<evidence type="ECO:0000256" key="2">
    <source>
        <dbReference type="ARBA" id="ARBA00009549"/>
    </source>
</evidence>
<dbReference type="GO" id="GO:1990023">
    <property type="term" value="C:mitotic spindle midzone"/>
    <property type="evidence" value="ECO:0007669"/>
    <property type="project" value="TreeGrafter"/>
</dbReference>
<feature type="domain" description="TOG" evidence="8">
    <location>
        <begin position="324"/>
        <end position="562"/>
    </location>
</feature>
<dbReference type="InterPro" id="IPR011989">
    <property type="entry name" value="ARM-like"/>
</dbReference>
<dbReference type="GO" id="GO:0005881">
    <property type="term" value="C:cytoplasmic microtubule"/>
    <property type="evidence" value="ECO:0007669"/>
    <property type="project" value="TreeGrafter"/>
</dbReference>
<comment type="caution">
    <text evidence="9">The sequence shown here is derived from an EMBL/GenBank/DDBJ whole genome shotgun (WGS) entry which is preliminary data.</text>
</comment>
<dbReference type="Pfam" id="PF12348">
    <property type="entry name" value="CLASP_N"/>
    <property type="match status" value="2"/>
</dbReference>
<feature type="region of interest" description="Disordered" evidence="7">
    <location>
        <begin position="555"/>
        <end position="617"/>
    </location>
</feature>
<gene>
    <name evidence="9" type="ORF">WICPIJ_005920</name>
</gene>
<evidence type="ECO:0000256" key="6">
    <source>
        <dbReference type="ARBA" id="ARBA00022776"/>
    </source>
</evidence>
<keyword evidence="4" id="KW-0132">Cell division</keyword>
<dbReference type="GO" id="GO:0005815">
    <property type="term" value="C:microtubule organizing center"/>
    <property type="evidence" value="ECO:0007669"/>
    <property type="project" value="TreeGrafter"/>
</dbReference>
<feature type="region of interest" description="Disordered" evidence="7">
    <location>
        <begin position="1046"/>
        <end position="1065"/>
    </location>
</feature>
<comment type="subcellular location">
    <subcellularLocation>
        <location evidence="1">Cytoplasm</location>
        <location evidence="1">Cytoskeleton</location>
        <location evidence="1">Spindle</location>
    </subcellularLocation>
</comment>
<evidence type="ECO:0000256" key="1">
    <source>
        <dbReference type="ARBA" id="ARBA00004186"/>
    </source>
</evidence>
<evidence type="ECO:0000256" key="7">
    <source>
        <dbReference type="SAM" id="MobiDB-lite"/>
    </source>
</evidence>
<dbReference type="GO" id="GO:0051301">
    <property type="term" value="P:cell division"/>
    <property type="evidence" value="ECO:0007669"/>
    <property type="project" value="UniProtKB-KW"/>
</dbReference>
<reference evidence="9" key="1">
    <citation type="journal article" date="2021" name="Open Biol.">
        <title>Shared evolutionary footprints suggest mitochondrial oxidative damage underlies multiple complex I losses in fungi.</title>
        <authorList>
            <person name="Schikora-Tamarit M.A."/>
            <person name="Marcet-Houben M."/>
            <person name="Nosek J."/>
            <person name="Gabaldon T."/>
        </authorList>
    </citation>
    <scope>NUCLEOTIDE SEQUENCE</scope>
    <source>
        <strain evidence="9">CBS2887</strain>
    </source>
</reference>
<feature type="compositionally biased region" description="Low complexity" evidence="7">
    <location>
        <begin position="287"/>
        <end position="299"/>
    </location>
</feature>
<name>A0A9P8Q4Z5_WICPI</name>
<comment type="similarity">
    <text evidence="2">Belongs to the CLASP family.</text>
</comment>
<evidence type="ECO:0000313" key="10">
    <source>
        <dbReference type="Proteomes" id="UP000774326"/>
    </source>
</evidence>
<evidence type="ECO:0000259" key="8">
    <source>
        <dbReference type="SMART" id="SM01349"/>
    </source>
</evidence>
<evidence type="ECO:0000313" key="9">
    <source>
        <dbReference type="EMBL" id="KAH3683095.1"/>
    </source>
</evidence>
<dbReference type="GO" id="GO:0060172">
    <property type="term" value="P:astral microtubule depolymerization"/>
    <property type="evidence" value="ECO:0007669"/>
    <property type="project" value="TreeGrafter"/>
</dbReference>
<keyword evidence="6" id="KW-0498">Mitosis</keyword>
<dbReference type="Proteomes" id="UP000774326">
    <property type="component" value="Unassembled WGS sequence"/>
</dbReference>
<sequence length="1407" mass="157904">MFEYTADDLYAIITSQDYTIDQKLKVILDLKQYIKKFFVDLTEVNRYFESLKYALKATDSQLTLAAFGTVCHLVKRVGMQDPNALRGCSKTVLPILVNKLLDEKHNIRLQAKKSLEIYWLATPSVVESHIRDSALIHSNPRIRSEAIVFISDLIELSQNFQFVTFLPNLVNLLRDDFIEVVKNVEVLLIKYYTLNKSKLQELIAEMKSQKIERKIAVPIIKELDPILSNSYTIESKPPAAAPRTTIDTFNNLSRLKRSTTSFGTRTSKVPTPASTLSRPSMTPSIIGPANSASPSVSGSSGAYSDVQSLLDSIPTTHSDPSLKPLVSHSASDLRRAVEALLLAFEGKETEFNWGNREKNIIKFRSLVIGNSETLGEELVQCTRLLQDGIFKAISSLRTTLSSNGCQLIKELAVNLNKSLDPLVEVLFQPLAALTSSTKKIASSNAYGSLCVLINNTSFNSRILNQCFQLYQDKNTQPRLYSSTFLQIFILKHSTRIDTLNMELIVKWLSKGVADPNTTVRESMRSTFWLFFRTFQDTAESIYQKQDGNIKKALDRAKPSDLQSSTSNQTTGVQKLSSNTVHKRPSIRDFVAAKQKEKRMNTGLSNSQSSQSRQFESAYARAISPEPSFKDQGRSARLAMAQRPTGIRASSAGSLMNSNPEPFPQKLSRGNLRAEIGSAQVASGNVGTRVSSLPDERRLASVGKEEETAIEKMIRLLQSSLTKDRIEGLDALKFLMSQNLEIPDLSDPIQNLIILDSTMIKPFISEPKFFGLVSLDLALKILATSRVGLDVLTSKYTLIEIAEALLNLITVLDNIRFDTAPSTMFHIKHKAVLLNFCISSLYRISENPSFRPSDDLFGAMCKTVFPLSITDYPYYDELIAQLQCSNSQSFDKILSGSSNFIQGSIKSIISSFKDEVNKTAQSGAEENNRLNEMTMINPLAKLATDPTLSLQAGFRTDMTMVVPSYLQPNKETVKETNEVPKVEDKMEVDQEEKKRFDYISDIFQATSPSTKSPATNVDQPNLDEELKSPTESDINDGLINSPHVEYNRDNTPFIDKTPDVTADDGTSSITHQISDIYISPEKRPIEMSLSTDRQIGSFSVGQDPFITKPSRKISIFDRVEDVDEDIDVLTQKMVDLLFNKIGRLDKSLIISSSDVVALLERFENDCVTARDLENMMVYLYYCSKSIELKDWMGSEGFLLVLDTLTRYFMTSGNIARDTCFKGLMIFNELLELHKDLSYLMSLKQAMGLLDVVFMIIENLKDTKNEIYITVEEIMENLLDSDINGLMDGTIEKCTQSLHECEHTIMTVFLLLTLSKAISRTELLMTEQIQSIDNVLRCLLSDKEVEVRKLTVQAYAKIMRNLKVLNEGKDVLSEDDIVMQKTRDTLNGVFSKLSQPSRRLITHYCDNSV</sequence>
<dbReference type="EMBL" id="JAEUBG010003235">
    <property type="protein sequence ID" value="KAH3683095.1"/>
    <property type="molecule type" value="Genomic_DNA"/>
</dbReference>
<protein>
    <recommendedName>
        <fullName evidence="3">Protein STU1</fullName>
    </recommendedName>
</protein>
<evidence type="ECO:0000256" key="5">
    <source>
        <dbReference type="ARBA" id="ARBA00022701"/>
    </source>
</evidence>
<dbReference type="Gene3D" id="1.25.10.10">
    <property type="entry name" value="Leucine-rich Repeat Variant"/>
    <property type="match status" value="2"/>
</dbReference>
<dbReference type="GO" id="GO:0005876">
    <property type="term" value="C:spindle microtubule"/>
    <property type="evidence" value="ECO:0007669"/>
    <property type="project" value="TreeGrafter"/>
</dbReference>
<dbReference type="SMART" id="SM01349">
    <property type="entry name" value="TOG"/>
    <property type="match status" value="1"/>
</dbReference>
<feature type="compositionally biased region" description="Polar residues" evidence="7">
    <location>
        <begin position="260"/>
        <end position="283"/>
    </location>
</feature>
<feature type="compositionally biased region" description="Polar residues" evidence="7">
    <location>
        <begin position="601"/>
        <end position="614"/>
    </location>
</feature>
<dbReference type="InterPro" id="IPR016024">
    <property type="entry name" value="ARM-type_fold"/>
</dbReference>
<reference evidence="9" key="2">
    <citation type="submission" date="2021-01" db="EMBL/GenBank/DDBJ databases">
        <authorList>
            <person name="Schikora-Tamarit M.A."/>
        </authorList>
    </citation>
    <scope>NUCLEOTIDE SEQUENCE</scope>
    <source>
        <strain evidence="9">CBS2887</strain>
    </source>
</reference>